<proteinExistence type="predicted"/>
<organism evidence="2 3">
    <name type="scientific">Cyclobacterium marinum (strain ATCC 25205 / DSM 745 / LMG 13164 / NCIMB 1802)</name>
    <name type="common">Flectobacillus marinus</name>
    <dbReference type="NCBI Taxonomy" id="880070"/>
    <lineage>
        <taxon>Bacteria</taxon>
        <taxon>Pseudomonadati</taxon>
        <taxon>Bacteroidota</taxon>
        <taxon>Cytophagia</taxon>
        <taxon>Cytophagales</taxon>
        <taxon>Cyclobacteriaceae</taxon>
        <taxon>Cyclobacterium</taxon>
    </lineage>
</organism>
<dbReference type="Pfam" id="PF22148">
    <property type="entry name" value="Fervidolysin_NPro-like"/>
    <property type="match status" value="1"/>
</dbReference>
<evidence type="ECO:0000259" key="1">
    <source>
        <dbReference type="Pfam" id="PF22148"/>
    </source>
</evidence>
<feature type="domain" description="Fervidolysin-like N-terminal prodomain" evidence="1">
    <location>
        <begin position="114"/>
        <end position="170"/>
    </location>
</feature>
<dbReference type="KEGG" id="cmr:Cycma_2811"/>
<gene>
    <name evidence="2" type="ordered locus">Cycma_2811</name>
</gene>
<dbReference type="HOGENOM" id="CLU_1270562_0_0_10"/>
<name>G0J1B0_CYCMS</name>
<dbReference type="InterPro" id="IPR054399">
    <property type="entry name" value="Fervidolysin-like_N_prodom"/>
</dbReference>
<dbReference type="EMBL" id="CP002955">
    <property type="protein sequence ID" value="AEL26549.1"/>
    <property type="molecule type" value="Genomic_DNA"/>
</dbReference>
<reference evidence="3" key="1">
    <citation type="submission" date="2011-07" db="EMBL/GenBank/DDBJ databases">
        <title>The complete genome of Cyclobacterium marinum DSM 745.</title>
        <authorList>
            <person name="Lucas S."/>
            <person name="Han J."/>
            <person name="Lapidus A."/>
            <person name="Bruce D."/>
            <person name="Goodwin L."/>
            <person name="Pitluck S."/>
            <person name="Peters L."/>
            <person name="Kyrpides N."/>
            <person name="Mavromatis K."/>
            <person name="Ivanova N."/>
            <person name="Ovchinnikova G."/>
            <person name="Chertkov O."/>
            <person name="Detter J.C."/>
            <person name="Tapia R."/>
            <person name="Han C."/>
            <person name="Land M."/>
            <person name="Hauser L."/>
            <person name="Markowitz V."/>
            <person name="Cheng J.-F."/>
            <person name="Hugenholtz P."/>
            <person name="Woyke T."/>
            <person name="Wu D."/>
            <person name="Tindall B."/>
            <person name="Schuetze A."/>
            <person name="Brambilla E."/>
            <person name="Klenk H.-P."/>
            <person name="Eisen J.A."/>
        </authorList>
    </citation>
    <scope>NUCLEOTIDE SEQUENCE [LARGE SCALE GENOMIC DNA]</scope>
    <source>
        <strain evidence="3">ATCC 25205 / DSM 745 / LMG 13164 / NCIMB 1802</strain>
    </source>
</reference>
<dbReference type="Proteomes" id="UP000001635">
    <property type="component" value="Chromosome"/>
</dbReference>
<sequence length="217" mass="25396">MSYPSCFCFLFLGSFSLLNKEQKYYYAFEEKIPLYTVENHYVLRYDTIPAKEPESLKLKGMSPEISLFWKDEKTAIVDLTNKGSSVDIIDYLKGFENLYSIQPLFKLKEGLEMPVTDELVIGFSQIKEEEIRDLHKLLEVTILETNSVFQHLRVPRGADALKIANQYQKADWWNLHIRISSYLQSLFRVYLMNLTLNNQFYLRNTGQVFNPVENHAG</sequence>
<keyword evidence="3" id="KW-1185">Reference proteome</keyword>
<evidence type="ECO:0000313" key="2">
    <source>
        <dbReference type="EMBL" id="AEL26549.1"/>
    </source>
</evidence>
<dbReference type="AlphaFoldDB" id="G0J1B0"/>
<accession>G0J1B0</accession>
<evidence type="ECO:0000313" key="3">
    <source>
        <dbReference type="Proteomes" id="UP000001635"/>
    </source>
</evidence>
<protein>
    <recommendedName>
        <fullName evidence="1">Fervidolysin-like N-terminal prodomain domain-containing protein</fullName>
    </recommendedName>
</protein>